<dbReference type="EMBL" id="JAAAUY010002291">
    <property type="protein sequence ID" value="KAF9313441.1"/>
    <property type="molecule type" value="Genomic_DNA"/>
</dbReference>
<evidence type="ECO:0000256" key="1">
    <source>
        <dbReference type="SAM" id="MobiDB-lite"/>
    </source>
</evidence>
<name>A0A9P5VG36_9FUNG</name>
<proteinExistence type="predicted"/>
<reference evidence="2" key="1">
    <citation type="journal article" date="2020" name="Fungal Divers.">
        <title>Resolving the Mortierellaceae phylogeny through synthesis of multi-gene phylogenetics and phylogenomics.</title>
        <authorList>
            <person name="Vandepol N."/>
            <person name="Liber J."/>
            <person name="Desiro A."/>
            <person name="Na H."/>
            <person name="Kennedy M."/>
            <person name="Barry K."/>
            <person name="Grigoriev I.V."/>
            <person name="Miller A.N."/>
            <person name="O'Donnell K."/>
            <person name="Stajich J.E."/>
            <person name="Bonito G."/>
        </authorList>
    </citation>
    <scope>NUCLEOTIDE SEQUENCE</scope>
    <source>
        <strain evidence="2">NVP1</strain>
    </source>
</reference>
<dbReference type="Proteomes" id="UP000696485">
    <property type="component" value="Unassembled WGS sequence"/>
</dbReference>
<dbReference type="AlphaFoldDB" id="A0A9P5VG36"/>
<sequence>MASIKIKGINRSDIATLMEGFFISEAWYLKKSSYPPPPQAIGTTSSISHPSKQPFQGPPVQELPAREPSPQESPIRNHSPELISPPSPPIASAASTTSQKKSTSRPPSPNTQSKSISKHQRYYAYGFSAQIV</sequence>
<organism evidence="2 3">
    <name type="scientific">Podila minutissima</name>
    <dbReference type="NCBI Taxonomy" id="64525"/>
    <lineage>
        <taxon>Eukaryota</taxon>
        <taxon>Fungi</taxon>
        <taxon>Fungi incertae sedis</taxon>
        <taxon>Mucoromycota</taxon>
        <taxon>Mortierellomycotina</taxon>
        <taxon>Mortierellomycetes</taxon>
        <taxon>Mortierellales</taxon>
        <taxon>Mortierellaceae</taxon>
        <taxon>Podila</taxon>
    </lineage>
</organism>
<feature type="non-terminal residue" evidence="2">
    <location>
        <position position="132"/>
    </location>
</feature>
<comment type="caution">
    <text evidence="2">The sequence shown here is derived from an EMBL/GenBank/DDBJ whole genome shotgun (WGS) entry which is preliminary data.</text>
</comment>
<protein>
    <submittedName>
        <fullName evidence="2">Uncharacterized protein</fullName>
    </submittedName>
</protein>
<accession>A0A9P5VG36</accession>
<feature type="compositionally biased region" description="Polar residues" evidence="1">
    <location>
        <begin position="41"/>
        <end position="54"/>
    </location>
</feature>
<feature type="compositionally biased region" description="Low complexity" evidence="1">
    <location>
        <begin position="90"/>
        <end position="105"/>
    </location>
</feature>
<keyword evidence="3" id="KW-1185">Reference proteome</keyword>
<evidence type="ECO:0000313" key="3">
    <source>
        <dbReference type="Proteomes" id="UP000696485"/>
    </source>
</evidence>
<gene>
    <name evidence="2" type="ORF">BG006_004136</name>
</gene>
<feature type="region of interest" description="Disordered" evidence="1">
    <location>
        <begin position="34"/>
        <end position="120"/>
    </location>
</feature>
<evidence type="ECO:0000313" key="2">
    <source>
        <dbReference type="EMBL" id="KAF9313441.1"/>
    </source>
</evidence>